<organism evidence="2 3">
    <name type="scientific">Caligus rogercresseyi</name>
    <name type="common">Sea louse</name>
    <dbReference type="NCBI Taxonomy" id="217165"/>
    <lineage>
        <taxon>Eukaryota</taxon>
        <taxon>Metazoa</taxon>
        <taxon>Ecdysozoa</taxon>
        <taxon>Arthropoda</taxon>
        <taxon>Crustacea</taxon>
        <taxon>Multicrustacea</taxon>
        <taxon>Hexanauplia</taxon>
        <taxon>Copepoda</taxon>
        <taxon>Siphonostomatoida</taxon>
        <taxon>Caligidae</taxon>
        <taxon>Caligus</taxon>
    </lineage>
</organism>
<feature type="compositionally biased region" description="Basic and acidic residues" evidence="1">
    <location>
        <begin position="52"/>
        <end position="62"/>
    </location>
</feature>
<evidence type="ECO:0000313" key="2">
    <source>
        <dbReference type="EMBL" id="QQP35201.1"/>
    </source>
</evidence>
<reference evidence="3" key="1">
    <citation type="submission" date="2021-01" db="EMBL/GenBank/DDBJ databases">
        <title>Caligus Genome Assembly.</title>
        <authorList>
            <person name="Gallardo-Escarate C."/>
        </authorList>
    </citation>
    <scope>NUCLEOTIDE SEQUENCE [LARGE SCALE GENOMIC DNA]</scope>
</reference>
<dbReference type="EMBL" id="CP045907">
    <property type="protein sequence ID" value="QQP35201.1"/>
    <property type="molecule type" value="Genomic_DNA"/>
</dbReference>
<dbReference type="AlphaFoldDB" id="A0A7T8JV21"/>
<gene>
    <name evidence="2" type="ORF">FKW44_023360</name>
</gene>
<protein>
    <submittedName>
        <fullName evidence="2">Uncharacterized protein</fullName>
    </submittedName>
</protein>
<feature type="region of interest" description="Disordered" evidence="1">
    <location>
        <begin position="1"/>
        <end position="62"/>
    </location>
</feature>
<keyword evidence="3" id="KW-1185">Reference proteome</keyword>
<proteinExistence type="predicted"/>
<evidence type="ECO:0000313" key="3">
    <source>
        <dbReference type="Proteomes" id="UP000595437"/>
    </source>
</evidence>
<dbReference type="Proteomes" id="UP000595437">
    <property type="component" value="Chromosome 18"/>
</dbReference>
<accession>A0A7T8JV21</accession>
<evidence type="ECO:0000256" key="1">
    <source>
        <dbReference type="SAM" id="MobiDB-lite"/>
    </source>
</evidence>
<name>A0A7T8JV21_CALRO</name>
<feature type="compositionally biased region" description="Acidic residues" evidence="1">
    <location>
        <begin position="1"/>
        <end position="13"/>
    </location>
</feature>
<sequence length="62" mass="6733">MTSEEDEEEEEDSPGSRKPGDATFPQGDSGTHRQEPLGWTPCTGDGATSRRRGNERWGPEGA</sequence>